<dbReference type="InterPro" id="IPR013766">
    <property type="entry name" value="Thioredoxin_domain"/>
</dbReference>
<evidence type="ECO:0000259" key="7">
    <source>
        <dbReference type="PROSITE" id="PS51352"/>
    </source>
</evidence>
<proteinExistence type="predicted"/>
<evidence type="ECO:0000256" key="5">
    <source>
        <dbReference type="ARBA" id="ARBA00023284"/>
    </source>
</evidence>
<keyword evidence="2" id="KW-0201">Cytochrome c-type biogenesis</keyword>
<evidence type="ECO:0000256" key="2">
    <source>
        <dbReference type="ARBA" id="ARBA00022748"/>
    </source>
</evidence>
<evidence type="ECO:0000256" key="4">
    <source>
        <dbReference type="ARBA" id="ARBA00023157"/>
    </source>
</evidence>
<dbReference type="PANTHER" id="PTHR42852">
    <property type="entry name" value="THIOL:DISULFIDE INTERCHANGE PROTEIN DSBE"/>
    <property type="match status" value="1"/>
</dbReference>
<dbReference type="Pfam" id="PF00578">
    <property type="entry name" value="AhpC-TSA"/>
    <property type="match status" value="1"/>
</dbReference>
<keyword evidence="6" id="KW-0732">Signal</keyword>
<dbReference type="InterPro" id="IPR000866">
    <property type="entry name" value="AhpC/TSA"/>
</dbReference>
<name>A0ABP4JHL9_9ACTN</name>
<evidence type="ECO:0000256" key="1">
    <source>
        <dbReference type="ARBA" id="ARBA00004196"/>
    </source>
</evidence>
<dbReference type="PROSITE" id="PS51257">
    <property type="entry name" value="PROKAR_LIPOPROTEIN"/>
    <property type="match status" value="1"/>
</dbReference>
<comment type="subcellular location">
    <subcellularLocation>
        <location evidence="1">Cell envelope</location>
    </subcellularLocation>
</comment>
<keyword evidence="3" id="KW-0812">Transmembrane</keyword>
<dbReference type="CDD" id="cd02966">
    <property type="entry name" value="TlpA_like_family"/>
    <property type="match status" value="1"/>
</dbReference>
<dbReference type="InterPro" id="IPR036249">
    <property type="entry name" value="Thioredoxin-like_sf"/>
</dbReference>
<dbReference type="EMBL" id="BAAAIZ010000030">
    <property type="protein sequence ID" value="GAA1422288.1"/>
    <property type="molecule type" value="Genomic_DNA"/>
</dbReference>
<dbReference type="InterPro" id="IPR050553">
    <property type="entry name" value="Thioredoxin_ResA/DsbE_sf"/>
</dbReference>
<evidence type="ECO:0000256" key="3">
    <source>
        <dbReference type="ARBA" id="ARBA00022968"/>
    </source>
</evidence>
<keyword evidence="9" id="KW-1185">Reference proteome</keyword>
<keyword evidence="5" id="KW-0676">Redox-active center</keyword>
<keyword evidence="3" id="KW-0735">Signal-anchor</keyword>
<dbReference type="Proteomes" id="UP001500973">
    <property type="component" value="Unassembled WGS sequence"/>
</dbReference>
<feature type="domain" description="Thioredoxin" evidence="7">
    <location>
        <begin position="39"/>
        <end position="189"/>
    </location>
</feature>
<dbReference type="PROSITE" id="PS51352">
    <property type="entry name" value="THIOREDOXIN_2"/>
    <property type="match status" value="1"/>
</dbReference>
<feature type="chain" id="PRO_5047083317" description="Thioredoxin domain-containing protein" evidence="6">
    <location>
        <begin position="31"/>
        <end position="189"/>
    </location>
</feature>
<evidence type="ECO:0000313" key="8">
    <source>
        <dbReference type="EMBL" id="GAA1422288.1"/>
    </source>
</evidence>
<dbReference type="Gene3D" id="3.40.30.10">
    <property type="entry name" value="Glutaredoxin"/>
    <property type="match status" value="1"/>
</dbReference>
<sequence length="189" mass="19772">MLTSMKSMRAATTVGLLLAGLAACSAPAPAPGADAPAVSPLKQYAPAKRVAMPELSGETVDGGRVSIEGLRGKVVVVNAWASWCGPCRAEAPGLSRVHKELYGRGLRVVGVNADTSLADARAFEKEAKLAYPSLHDPKGRQLLRLPKGMVNLTAYPFTLVVDPEGRIAAARIGAIGEKELKRVVAPLLP</sequence>
<feature type="signal peptide" evidence="6">
    <location>
        <begin position="1"/>
        <end position="30"/>
    </location>
</feature>
<dbReference type="PANTHER" id="PTHR42852:SF6">
    <property type="entry name" value="THIOL:DISULFIDE INTERCHANGE PROTEIN DSBE"/>
    <property type="match status" value="1"/>
</dbReference>
<organism evidence="8 9">
    <name type="scientific">Streptomyces thermospinosisporus</name>
    <dbReference type="NCBI Taxonomy" id="161482"/>
    <lineage>
        <taxon>Bacteria</taxon>
        <taxon>Bacillati</taxon>
        <taxon>Actinomycetota</taxon>
        <taxon>Actinomycetes</taxon>
        <taxon>Kitasatosporales</taxon>
        <taxon>Streptomycetaceae</taxon>
        <taxon>Streptomyces</taxon>
    </lineage>
</organism>
<evidence type="ECO:0000256" key="6">
    <source>
        <dbReference type="SAM" id="SignalP"/>
    </source>
</evidence>
<gene>
    <name evidence="8" type="ORF">GCM10009601_23530</name>
</gene>
<comment type="caution">
    <text evidence="8">The sequence shown here is derived from an EMBL/GenBank/DDBJ whole genome shotgun (WGS) entry which is preliminary data.</text>
</comment>
<reference evidence="9" key="1">
    <citation type="journal article" date="2019" name="Int. J. Syst. Evol. Microbiol.">
        <title>The Global Catalogue of Microorganisms (GCM) 10K type strain sequencing project: providing services to taxonomists for standard genome sequencing and annotation.</title>
        <authorList>
            <consortium name="The Broad Institute Genomics Platform"/>
            <consortium name="The Broad Institute Genome Sequencing Center for Infectious Disease"/>
            <person name="Wu L."/>
            <person name="Ma J."/>
        </authorList>
    </citation>
    <scope>NUCLEOTIDE SEQUENCE [LARGE SCALE GENOMIC DNA]</scope>
    <source>
        <strain evidence="9">JCM 11756</strain>
    </source>
</reference>
<keyword evidence="4" id="KW-1015">Disulfide bond</keyword>
<accession>A0ABP4JHL9</accession>
<protein>
    <recommendedName>
        <fullName evidence="7">Thioredoxin domain-containing protein</fullName>
    </recommendedName>
</protein>
<dbReference type="SUPFAM" id="SSF52833">
    <property type="entry name" value="Thioredoxin-like"/>
    <property type="match status" value="1"/>
</dbReference>
<evidence type="ECO:0000313" key="9">
    <source>
        <dbReference type="Proteomes" id="UP001500973"/>
    </source>
</evidence>